<keyword evidence="1" id="KW-1133">Transmembrane helix</keyword>
<protein>
    <submittedName>
        <fullName evidence="2">Uncharacterized protein</fullName>
    </submittedName>
</protein>
<keyword evidence="1" id="KW-0812">Transmembrane</keyword>
<evidence type="ECO:0000256" key="1">
    <source>
        <dbReference type="SAM" id="Phobius"/>
    </source>
</evidence>
<sequence>MSNPPITPTFLIGYAIMSSSINVYLFIISSTFPTLNPSHSCLLLFAIKVLGSSRLVLLDHDRVSTVSRLLFVPSKNKF</sequence>
<evidence type="ECO:0000313" key="4">
    <source>
        <dbReference type="EMBL" id="CAB5392765.1"/>
    </source>
</evidence>
<proteinExistence type="predicted"/>
<dbReference type="AlphaFoldDB" id="A0A916E2W4"/>
<dbReference type="EMBL" id="CAGKOT010000010">
    <property type="protein sequence ID" value="CAB5356222.1"/>
    <property type="molecule type" value="Genomic_DNA"/>
</dbReference>
<dbReference type="Proteomes" id="UP000684084">
    <property type="component" value="Unassembled WGS sequence"/>
</dbReference>
<accession>A0A916E2W4</accession>
<dbReference type="OrthoDB" id="2455931at2759"/>
<feature type="transmembrane region" description="Helical" evidence="1">
    <location>
        <begin position="6"/>
        <end position="28"/>
    </location>
</feature>
<dbReference type="EMBL" id="CAGKOT010000044">
    <property type="protein sequence ID" value="CAB5381377.1"/>
    <property type="molecule type" value="Genomic_DNA"/>
</dbReference>
<name>A0A916E2W4_9GLOM</name>
<evidence type="ECO:0000313" key="3">
    <source>
        <dbReference type="EMBL" id="CAB5381377.1"/>
    </source>
</evidence>
<dbReference type="EMBL" id="CAGKOT010000078">
    <property type="protein sequence ID" value="CAB5392765.1"/>
    <property type="molecule type" value="Genomic_DNA"/>
</dbReference>
<gene>
    <name evidence="3" type="ORF">CHRIB12_LOCUS17499</name>
    <name evidence="4" type="ORF">CHRIB12_LOCUS22567</name>
    <name evidence="2" type="ORF">CHRIB12_LOCUS6288</name>
</gene>
<comment type="caution">
    <text evidence="2">The sequence shown here is derived from an EMBL/GenBank/DDBJ whole genome shotgun (WGS) entry which is preliminary data.</text>
</comment>
<evidence type="ECO:0000313" key="5">
    <source>
        <dbReference type="Proteomes" id="UP000684084"/>
    </source>
</evidence>
<organism evidence="2 5">
    <name type="scientific">Rhizophagus irregularis</name>
    <dbReference type="NCBI Taxonomy" id="588596"/>
    <lineage>
        <taxon>Eukaryota</taxon>
        <taxon>Fungi</taxon>
        <taxon>Fungi incertae sedis</taxon>
        <taxon>Mucoromycota</taxon>
        <taxon>Glomeromycotina</taxon>
        <taxon>Glomeromycetes</taxon>
        <taxon>Glomerales</taxon>
        <taxon>Glomeraceae</taxon>
        <taxon>Rhizophagus</taxon>
    </lineage>
</organism>
<keyword evidence="1" id="KW-0472">Membrane</keyword>
<reference evidence="2" key="1">
    <citation type="submission" date="2020-05" db="EMBL/GenBank/DDBJ databases">
        <authorList>
            <person name="Rincon C."/>
            <person name="Sanders R I."/>
            <person name="Robbins C."/>
            <person name="Chaturvedi A."/>
        </authorList>
    </citation>
    <scope>NUCLEOTIDE SEQUENCE</scope>
    <source>
        <strain evidence="2">CHB12</strain>
    </source>
</reference>
<evidence type="ECO:0000313" key="2">
    <source>
        <dbReference type="EMBL" id="CAB5356222.1"/>
    </source>
</evidence>